<feature type="compositionally biased region" description="Basic and acidic residues" evidence="1">
    <location>
        <begin position="59"/>
        <end position="74"/>
    </location>
</feature>
<feature type="region of interest" description="Disordered" evidence="1">
    <location>
        <begin position="28"/>
        <end position="124"/>
    </location>
</feature>
<comment type="caution">
    <text evidence="2">The sequence shown here is derived from an EMBL/GenBank/DDBJ whole genome shotgun (WGS) entry which is preliminary data.</text>
</comment>
<organism evidence="2 3">
    <name type="scientific">Stylosanthes scabra</name>
    <dbReference type="NCBI Taxonomy" id="79078"/>
    <lineage>
        <taxon>Eukaryota</taxon>
        <taxon>Viridiplantae</taxon>
        <taxon>Streptophyta</taxon>
        <taxon>Embryophyta</taxon>
        <taxon>Tracheophyta</taxon>
        <taxon>Spermatophyta</taxon>
        <taxon>Magnoliopsida</taxon>
        <taxon>eudicotyledons</taxon>
        <taxon>Gunneridae</taxon>
        <taxon>Pentapetalae</taxon>
        <taxon>rosids</taxon>
        <taxon>fabids</taxon>
        <taxon>Fabales</taxon>
        <taxon>Fabaceae</taxon>
        <taxon>Papilionoideae</taxon>
        <taxon>50 kb inversion clade</taxon>
        <taxon>dalbergioids sensu lato</taxon>
        <taxon>Dalbergieae</taxon>
        <taxon>Pterocarpus clade</taxon>
        <taxon>Stylosanthes</taxon>
    </lineage>
</organism>
<reference evidence="2 3" key="1">
    <citation type="journal article" date="2023" name="Plants (Basel)">
        <title>Bridging the Gap: Combining Genomics and Transcriptomics Approaches to Understand Stylosanthes scabra, an Orphan Legume from the Brazilian Caatinga.</title>
        <authorList>
            <person name="Ferreira-Neto J.R.C."/>
            <person name="da Silva M.D."/>
            <person name="Binneck E."/>
            <person name="de Melo N.F."/>
            <person name="da Silva R.H."/>
            <person name="de Melo A.L.T.M."/>
            <person name="Pandolfi V."/>
            <person name="Bustamante F.O."/>
            <person name="Brasileiro-Vidal A.C."/>
            <person name="Benko-Iseppon A.M."/>
        </authorList>
    </citation>
    <scope>NUCLEOTIDE SEQUENCE [LARGE SCALE GENOMIC DNA]</scope>
    <source>
        <tissue evidence="2">Leaves</tissue>
    </source>
</reference>
<dbReference type="EMBL" id="JASCZI010242699">
    <property type="protein sequence ID" value="MED6211847.1"/>
    <property type="molecule type" value="Genomic_DNA"/>
</dbReference>
<accession>A0ABU6YN61</accession>
<gene>
    <name evidence="2" type="ORF">PIB30_077495</name>
</gene>
<feature type="compositionally biased region" description="Low complexity" evidence="1">
    <location>
        <begin position="29"/>
        <end position="39"/>
    </location>
</feature>
<keyword evidence="3" id="KW-1185">Reference proteome</keyword>
<proteinExistence type="predicted"/>
<evidence type="ECO:0000313" key="3">
    <source>
        <dbReference type="Proteomes" id="UP001341840"/>
    </source>
</evidence>
<evidence type="ECO:0000256" key="1">
    <source>
        <dbReference type="SAM" id="MobiDB-lite"/>
    </source>
</evidence>
<protein>
    <submittedName>
        <fullName evidence="2">Uncharacterized protein</fullName>
    </submittedName>
</protein>
<name>A0ABU6YN61_9FABA</name>
<evidence type="ECO:0000313" key="2">
    <source>
        <dbReference type="EMBL" id="MED6211847.1"/>
    </source>
</evidence>
<dbReference type="Proteomes" id="UP001341840">
    <property type="component" value="Unassembled WGS sequence"/>
</dbReference>
<sequence>MVKRPLRKKPERRNSEFKATIINMEVNPNLESNYYSNDNSNEKGSRFFVLNDDDSDDSSNEKENMIHEDSHRETMQNGPVETKIIKPGAGKNPQAHKKWPLAKTSPPSSTENSRGKGKVGEPEPTTNLVVVDATTTILPTKPSEEEREIRRQQEAQMLEDIRKLKQNPHIALEASKMVPDILNSFVVKNSFLNQRPLSSERVVSIDTTLETTSHGDLNAKPPDPYIIDSQNHNLAMMQVNIDHDRAQELTTTSS</sequence>